<accession>A0A4V3CY12</accession>
<reference evidence="1 2" key="1">
    <citation type="submission" date="2019-03" db="EMBL/GenBank/DDBJ databases">
        <title>Genomic analyses of the natural microbiome of Caenorhabditis elegans.</title>
        <authorList>
            <person name="Samuel B."/>
        </authorList>
    </citation>
    <scope>NUCLEOTIDE SEQUENCE [LARGE SCALE GENOMIC DNA]</scope>
    <source>
        <strain evidence="1 2">JUb18</strain>
    </source>
</reference>
<dbReference type="AlphaFoldDB" id="A0A4V3CY12"/>
<organism evidence="1 2">
    <name type="scientific">Leucobacter luti</name>
    <dbReference type="NCBI Taxonomy" id="340320"/>
    <lineage>
        <taxon>Bacteria</taxon>
        <taxon>Bacillati</taxon>
        <taxon>Actinomycetota</taxon>
        <taxon>Actinomycetes</taxon>
        <taxon>Micrococcales</taxon>
        <taxon>Microbacteriaceae</taxon>
        <taxon>Leucobacter</taxon>
    </lineage>
</organism>
<evidence type="ECO:0000313" key="2">
    <source>
        <dbReference type="Proteomes" id="UP000295601"/>
    </source>
</evidence>
<evidence type="ECO:0000313" key="1">
    <source>
        <dbReference type="EMBL" id="TDP92388.1"/>
    </source>
</evidence>
<keyword evidence="2" id="KW-1185">Reference proteome</keyword>
<dbReference type="EMBL" id="SNYA01000004">
    <property type="protein sequence ID" value="TDP92388.1"/>
    <property type="molecule type" value="Genomic_DNA"/>
</dbReference>
<gene>
    <name evidence="1" type="ORF">EDF62_1595</name>
</gene>
<dbReference type="OrthoDB" id="3243382at2"/>
<name>A0A4V3CY12_9MICO</name>
<dbReference type="Proteomes" id="UP000295601">
    <property type="component" value="Unassembled WGS sequence"/>
</dbReference>
<protein>
    <submittedName>
        <fullName evidence="1">Uncharacterized protein</fullName>
    </submittedName>
</protein>
<proteinExistence type="predicted"/>
<comment type="caution">
    <text evidence="1">The sequence shown here is derived from an EMBL/GenBank/DDBJ whole genome shotgun (WGS) entry which is preliminary data.</text>
</comment>
<dbReference type="RefSeq" id="WP_133616615.1">
    <property type="nucleotide sequence ID" value="NZ_SNYA01000004.1"/>
</dbReference>
<sequence>MSEPGTQDVAVARSRIPFSEYRTANRMDPFYDYIWKRSDSAIAWRSRREMRSRRDARLGRSASWFVPSPAEREYVGSDLLRNRRELKLATLGAVHGWRTATVEQVTAITGQQLISGKGSALRELYTADLLDVGASGGFNGWAVNNDELRGWLLHPSRTDSFKQRIDHQLTFPESVAVTGGREWVTGGQYDRHNVLATEFALRAAEFTRCATVIGEQWSSASELLWEAWGRKSPFASGAGGSRAGAYENRGDMTLVRRDGLRIAVEVTASTSGKAFVQKVWKWLHQMRQSPLEHQGTVLLFLVAGEQEPRGGEVQRLRREVQRGIQQAIGMEPGYAANRMADRVFVASWSDLFPDRHQLVTDFEKLPVLAPRGLRSAAPTGDIWERVHLLDEQEVPYSPAEDLDPLAVVQNASMLHATPHWLRGERPQLAGDSVKMCWPNGVPGIDRDSLKAKGVAGEANPYVDRVLV</sequence>